<reference evidence="1" key="2">
    <citation type="submission" date="2020-04" db="EMBL/GenBank/DDBJ databases">
        <authorList>
            <person name="Grover C.E."/>
            <person name="Arick M.A. II"/>
            <person name="Thrash A."/>
            <person name="Conover J.L."/>
            <person name="Sanders W.S."/>
            <person name="Peterson D.G."/>
            <person name="Scheffler J.A."/>
            <person name="Scheffler B.E."/>
            <person name="Wendel J.F."/>
        </authorList>
    </citation>
    <scope>NUCLEOTIDE SEQUENCE</scope>
    <source>
        <strain evidence="1">0</strain>
        <tissue evidence="1">Leaf</tissue>
    </source>
</reference>
<comment type="caution">
    <text evidence="1">The sequence shown here is derived from an EMBL/GenBank/DDBJ whole genome shotgun (WGS) entry which is preliminary data.</text>
</comment>
<evidence type="ECO:0000313" key="2">
    <source>
        <dbReference type="Proteomes" id="UP000593560"/>
    </source>
</evidence>
<accession>A0A7J9I5U8</accession>
<dbReference type="AlphaFoldDB" id="A0A7J9I5U8"/>
<gene>
    <name evidence="1" type="ORF">Gohar_022298</name>
</gene>
<sequence>MRFCIDTAILTGFPYWEFEELLVMPRC</sequence>
<organism evidence="1 2">
    <name type="scientific">Gossypium harknessii</name>
    <dbReference type="NCBI Taxonomy" id="34285"/>
    <lineage>
        <taxon>Eukaryota</taxon>
        <taxon>Viridiplantae</taxon>
        <taxon>Streptophyta</taxon>
        <taxon>Embryophyta</taxon>
        <taxon>Tracheophyta</taxon>
        <taxon>Spermatophyta</taxon>
        <taxon>Magnoliopsida</taxon>
        <taxon>eudicotyledons</taxon>
        <taxon>Gunneridae</taxon>
        <taxon>Pentapetalae</taxon>
        <taxon>rosids</taxon>
        <taxon>malvids</taxon>
        <taxon>Malvales</taxon>
        <taxon>Malvaceae</taxon>
        <taxon>Malvoideae</taxon>
        <taxon>Gossypium</taxon>
    </lineage>
</organism>
<dbReference type="EMBL" id="JABFAD010028732">
    <property type="protein sequence ID" value="MBA0817496.1"/>
    <property type="molecule type" value="Genomic_DNA"/>
</dbReference>
<dbReference type="Proteomes" id="UP000593560">
    <property type="component" value="Unassembled WGS sequence"/>
</dbReference>
<protein>
    <submittedName>
        <fullName evidence="1">Uncharacterized protein</fullName>
    </submittedName>
</protein>
<reference evidence="1 2" key="1">
    <citation type="journal article" date="2019" name="Genome Biol. Evol.">
        <title>Insights into the evolution of the New World diploid cottons (Gossypium, subgenus Houzingenia) based on genome sequencing.</title>
        <authorList>
            <person name="Grover C.E."/>
            <person name="Arick M.A. 2nd"/>
            <person name="Thrash A."/>
            <person name="Conover J.L."/>
            <person name="Sanders W.S."/>
            <person name="Peterson D.G."/>
            <person name="Frelichowski J.E."/>
            <person name="Scheffler J.A."/>
            <person name="Scheffler B.E."/>
            <person name="Wendel J.F."/>
        </authorList>
    </citation>
    <scope>NUCLEOTIDE SEQUENCE [LARGE SCALE GENOMIC DNA]</scope>
    <source>
        <strain evidence="1">0</strain>
        <tissue evidence="1">Leaf</tissue>
    </source>
</reference>
<dbReference type="EMBL" id="JABFAD010028732">
    <property type="protein sequence ID" value="MBA0817495.1"/>
    <property type="molecule type" value="Genomic_DNA"/>
</dbReference>
<proteinExistence type="predicted"/>
<evidence type="ECO:0000313" key="1">
    <source>
        <dbReference type="EMBL" id="MBA0817496.1"/>
    </source>
</evidence>
<name>A0A7J9I5U8_9ROSI</name>
<keyword evidence="2" id="KW-1185">Reference proteome</keyword>